<sequence length="148" mass="16915">MPMPSITSNYDHHVVDAIDAIHPPILPIRPASLCLVLPIHPYAHPPPVSQHATRRSLIDRNPEQLKQRDQQLARMLVVEDQWLKQELYLLHFILNSLLHKEEKAGTATIEARQELEQQLRKPKLELDNLNAAETEQSTKAYRAGRTTG</sequence>
<keyword evidence="3" id="KW-1185">Reference proteome</keyword>
<organism evidence="2 3">
    <name type="scientific">Protea cynaroides</name>
    <dbReference type="NCBI Taxonomy" id="273540"/>
    <lineage>
        <taxon>Eukaryota</taxon>
        <taxon>Viridiplantae</taxon>
        <taxon>Streptophyta</taxon>
        <taxon>Embryophyta</taxon>
        <taxon>Tracheophyta</taxon>
        <taxon>Spermatophyta</taxon>
        <taxon>Magnoliopsida</taxon>
        <taxon>Proteales</taxon>
        <taxon>Proteaceae</taxon>
        <taxon>Protea</taxon>
    </lineage>
</organism>
<accession>A0A9Q0QX55</accession>
<evidence type="ECO:0000313" key="2">
    <source>
        <dbReference type="EMBL" id="KAJ4975283.1"/>
    </source>
</evidence>
<comment type="caution">
    <text evidence="2">The sequence shown here is derived from an EMBL/GenBank/DDBJ whole genome shotgun (WGS) entry which is preliminary data.</text>
</comment>
<reference evidence="2" key="1">
    <citation type="journal article" date="2023" name="Plant J.">
        <title>The genome of the king protea, Protea cynaroides.</title>
        <authorList>
            <person name="Chang J."/>
            <person name="Duong T.A."/>
            <person name="Schoeman C."/>
            <person name="Ma X."/>
            <person name="Roodt D."/>
            <person name="Barker N."/>
            <person name="Li Z."/>
            <person name="Van de Peer Y."/>
            <person name="Mizrachi E."/>
        </authorList>
    </citation>
    <scope>NUCLEOTIDE SEQUENCE</scope>
    <source>
        <tissue evidence="2">Young leaves</tissue>
    </source>
</reference>
<proteinExistence type="predicted"/>
<name>A0A9Q0QX55_9MAGN</name>
<gene>
    <name evidence="2" type="ORF">NE237_000389</name>
</gene>
<feature type="region of interest" description="Disordered" evidence="1">
    <location>
        <begin position="120"/>
        <end position="148"/>
    </location>
</feature>
<dbReference type="EMBL" id="JAMYWD010000003">
    <property type="protein sequence ID" value="KAJ4975283.1"/>
    <property type="molecule type" value="Genomic_DNA"/>
</dbReference>
<dbReference type="Proteomes" id="UP001141806">
    <property type="component" value="Unassembled WGS sequence"/>
</dbReference>
<protein>
    <submittedName>
        <fullName evidence="2">Uncharacterized protein</fullName>
    </submittedName>
</protein>
<evidence type="ECO:0000313" key="3">
    <source>
        <dbReference type="Proteomes" id="UP001141806"/>
    </source>
</evidence>
<dbReference type="AlphaFoldDB" id="A0A9Q0QX55"/>
<evidence type="ECO:0000256" key="1">
    <source>
        <dbReference type="SAM" id="MobiDB-lite"/>
    </source>
</evidence>